<sequence>MTLRPLACALALCLVAGIAAPADAARRRAPAKPSGPPAPTACTDFHAVANADWLKANILLPGVPSLSAMEQLGDRARSQQVELLNTAMSAPQGNVQQLLGDFWASGLDEAAVERDGANPIAPLLQRVNAIRRSKDVPASIAALHQVGIPVAFNFSADIDLADLNRHVGYFAQGGLGLPDPAYYTRTDADTRALLGLYKTYVEKILALTGTPQDKLAAEAQQVIDLETRLAQASRPLAELRDPRSNYALVPTADLAKQYRKLQLAEFLTAQGVTDDSVSLANPALFAQLDTMIGELKPAQWKVYLRWRIGDAMSPYLARAWRDASQDFRGRVLAGKATAAPRNQQVLDAITLAAGPMIGREYAARYLPATSRSQAEEIAGKVRDALAAALERDTRLGPAARDEARAKLAALKIEIGTPRRDLDYTVQPMGRGSFGGNMLIASTWRHREEMKRIGRGNADRRWDVLPQQPALAYDIAQNRLIVTAAMLQAPVFDPTRELAAQYGAFGALVGHELSHGFDVRGRMVDAKGAVRDWWTPSENGAWDAMANRVSAQYGQYDYPGLTGIKVNGSQTRDVNIADLAGVELAWTAMGTALPAATKENKQAFFNGWARLWPQQVTPAVATQRAASSVHTPGKWRSNGPLVNQAAFGEAFGCRAGTPMQAKLEERIALWPQAAAPAPAKP</sequence>
<evidence type="ECO:0000256" key="1">
    <source>
        <dbReference type="ARBA" id="ARBA00001947"/>
    </source>
</evidence>
<feature type="domain" description="Peptidase M13 N-terminal" evidence="9">
    <location>
        <begin position="42"/>
        <end position="417"/>
    </location>
</feature>
<protein>
    <submittedName>
        <fullName evidence="10">M13 family peptidase</fullName>
    </submittedName>
</protein>
<dbReference type="Gene3D" id="1.10.1380.10">
    <property type="entry name" value="Neutral endopeptidase , domain2"/>
    <property type="match status" value="1"/>
</dbReference>
<dbReference type="PANTHER" id="PTHR11733">
    <property type="entry name" value="ZINC METALLOPROTEASE FAMILY M13 NEPRILYSIN-RELATED"/>
    <property type="match status" value="1"/>
</dbReference>
<organism evidence="10 11">
    <name type="scientific">Montanilutibacter psychrotolerans</name>
    <dbReference type="NCBI Taxonomy" id="1327343"/>
    <lineage>
        <taxon>Bacteria</taxon>
        <taxon>Pseudomonadati</taxon>
        <taxon>Pseudomonadota</taxon>
        <taxon>Gammaproteobacteria</taxon>
        <taxon>Lysobacterales</taxon>
        <taxon>Lysobacteraceae</taxon>
        <taxon>Montanilutibacter</taxon>
    </lineage>
</organism>
<feature type="signal peptide" evidence="7">
    <location>
        <begin position="1"/>
        <end position="24"/>
    </location>
</feature>
<dbReference type="CDD" id="cd08662">
    <property type="entry name" value="M13"/>
    <property type="match status" value="1"/>
</dbReference>
<evidence type="ECO:0000313" key="10">
    <source>
        <dbReference type="EMBL" id="RNF86550.1"/>
    </source>
</evidence>
<feature type="chain" id="PRO_5018278185" evidence="7">
    <location>
        <begin position="25"/>
        <end position="680"/>
    </location>
</feature>
<feature type="domain" description="Peptidase M13 C-terminal" evidence="8">
    <location>
        <begin position="472"/>
        <end position="665"/>
    </location>
</feature>
<dbReference type="AlphaFoldDB" id="A0A3M8T5S0"/>
<dbReference type="Pfam" id="PF01431">
    <property type="entry name" value="Peptidase_M13"/>
    <property type="match status" value="1"/>
</dbReference>
<dbReference type="Pfam" id="PF05649">
    <property type="entry name" value="Peptidase_M13_N"/>
    <property type="match status" value="1"/>
</dbReference>
<keyword evidence="2" id="KW-0645">Protease</keyword>
<dbReference type="InterPro" id="IPR018497">
    <property type="entry name" value="Peptidase_M13_C"/>
</dbReference>
<evidence type="ECO:0000313" key="11">
    <source>
        <dbReference type="Proteomes" id="UP000267049"/>
    </source>
</evidence>
<dbReference type="Proteomes" id="UP000267049">
    <property type="component" value="Unassembled WGS sequence"/>
</dbReference>
<accession>A0A3M8T5S0</accession>
<reference evidence="10 11" key="1">
    <citation type="submission" date="2018-11" db="EMBL/GenBank/DDBJ databases">
        <title>Lysobacter cryohumiis sp. nov., isolated from soil in the Tianshan Mountains, Xinjiang, China.</title>
        <authorList>
            <person name="Luo Y."/>
            <person name="Sheng H."/>
        </authorList>
    </citation>
    <scope>NUCLEOTIDE SEQUENCE [LARGE SCALE GENOMIC DNA]</scope>
    <source>
        <strain evidence="10 11">ZS60</strain>
    </source>
</reference>
<name>A0A3M8T5S0_9GAMM</name>
<dbReference type="PANTHER" id="PTHR11733:SF240">
    <property type="entry name" value="GH14155P-RELATED"/>
    <property type="match status" value="1"/>
</dbReference>
<evidence type="ECO:0000259" key="8">
    <source>
        <dbReference type="Pfam" id="PF01431"/>
    </source>
</evidence>
<proteinExistence type="predicted"/>
<comment type="caution">
    <text evidence="10">The sequence shown here is derived from an EMBL/GenBank/DDBJ whole genome shotgun (WGS) entry which is preliminary data.</text>
</comment>
<dbReference type="InterPro" id="IPR024079">
    <property type="entry name" value="MetalloPept_cat_dom_sf"/>
</dbReference>
<dbReference type="PROSITE" id="PS51885">
    <property type="entry name" value="NEPRILYSIN"/>
    <property type="match status" value="1"/>
</dbReference>
<evidence type="ECO:0000256" key="6">
    <source>
        <dbReference type="ARBA" id="ARBA00023049"/>
    </source>
</evidence>
<dbReference type="InterPro" id="IPR000718">
    <property type="entry name" value="Peptidase_M13"/>
</dbReference>
<dbReference type="Gene3D" id="3.40.390.10">
    <property type="entry name" value="Collagenase (Catalytic Domain)"/>
    <property type="match status" value="1"/>
</dbReference>
<dbReference type="InterPro" id="IPR008753">
    <property type="entry name" value="Peptidase_M13_N"/>
</dbReference>
<dbReference type="EMBL" id="RIBS01000001">
    <property type="protein sequence ID" value="RNF86550.1"/>
    <property type="molecule type" value="Genomic_DNA"/>
</dbReference>
<dbReference type="SUPFAM" id="SSF55486">
    <property type="entry name" value="Metalloproteases ('zincins'), catalytic domain"/>
    <property type="match status" value="1"/>
</dbReference>
<evidence type="ECO:0000256" key="3">
    <source>
        <dbReference type="ARBA" id="ARBA00022723"/>
    </source>
</evidence>
<dbReference type="InterPro" id="IPR042089">
    <property type="entry name" value="Peptidase_M13_dom_2"/>
</dbReference>
<keyword evidence="4" id="KW-0378">Hydrolase</keyword>
<keyword evidence="11" id="KW-1185">Reference proteome</keyword>
<keyword evidence="5" id="KW-0862">Zinc</keyword>
<keyword evidence="6" id="KW-0482">Metalloprotease</keyword>
<dbReference type="GO" id="GO:0005886">
    <property type="term" value="C:plasma membrane"/>
    <property type="evidence" value="ECO:0007669"/>
    <property type="project" value="TreeGrafter"/>
</dbReference>
<keyword evidence="3" id="KW-0479">Metal-binding</keyword>
<evidence type="ECO:0000256" key="4">
    <source>
        <dbReference type="ARBA" id="ARBA00022801"/>
    </source>
</evidence>
<dbReference type="GO" id="GO:0004222">
    <property type="term" value="F:metalloendopeptidase activity"/>
    <property type="evidence" value="ECO:0007669"/>
    <property type="project" value="InterPro"/>
</dbReference>
<dbReference type="GO" id="GO:0016485">
    <property type="term" value="P:protein processing"/>
    <property type="evidence" value="ECO:0007669"/>
    <property type="project" value="TreeGrafter"/>
</dbReference>
<evidence type="ECO:0000256" key="5">
    <source>
        <dbReference type="ARBA" id="ARBA00022833"/>
    </source>
</evidence>
<evidence type="ECO:0000259" key="9">
    <source>
        <dbReference type="Pfam" id="PF05649"/>
    </source>
</evidence>
<evidence type="ECO:0000256" key="7">
    <source>
        <dbReference type="SAM" id="SignalP"/>
    </source>
</evidence>
<keyword evidence="7" id="KW-0732">Signal</keyword>
<evidence type="ECO:0000256" key="2">
    <source>
        <dbReference type="ARBA" id="ARBA00022670"/>
    </source>
</evidence>
<dbReference type="RefSeq" id="WP_123086669.1">
    <property type="nucleotide sequence ID" value="NZ_RIBS01000001.1"/>
</dbReference>
<dbReference type="PRINTS" id="PR00786">
    <property type="entry name" value="NEPRILYSIN"/>
</dbReference>
<comment type="cofactor">
    <cofactor evidence="1">
        <name>Zn(2+)</name>
        <dbReference type="ChEBI" id="CHEBI:29105"/>
    </cofactor>
</comment>
<dbReference type="GO" id="GO:0046872">
    <property type="term" value="F:metal ion binding"/>
    <property type="evidence" value="ECO:0007669"/>
    <property type="project" value="UniProtKB-KW"/>
</dbReference>
<dbReference type="OrthoDB" id="9775677at2"/>
<gene>
    <name evidence="10" type="ORF">EER27_02475</name>
</gene>